<dbReference type="EMBL" id="CM007387">
    <property type="protein sequence ID" value="ONK65302.1"/>
    <property type="molecule type" value="Genomic_DNA"/>
</dbReference>
<evidence type="ECO:0000313" key="3">
    <source>
        <dbReference type="EMBL" id="ONK65302.1"/>
    </source>
</evidence>
<feature type="region of interest" description="Disordered" evidence="1">
    <location>
        <begin position="279"/>
        <end position="309"/>
    </location>
</feature>
<feature type="domain" description="KIB1-4 beta-propeller" evidence="2">
    <location>
        <begin position="80"/>
        <end position="325"/>
    </location>
</feature>
<dbReference type="Gramene" id="ONK65302">
    <property type="protein sequence ID" value="ONK65302"/>
    <property type="gene ID" value="A4U43_C07F35730"/>
</dbReference>
<protein>
    <recommendedName>
        <fullName evidence="2">KIB1-4 beta-propeller domain-containing protein</fullName>
    </recommendedName>
</protein>
<sequence>MASFDRLTADLLKLITEKIADHADILRFSAVCKESRSVIMNNLHLLPPKLPLCRCCLSTKPRPLPLLMQCRDNEWENINFFSVLDGRNHGDFLVPEIGNKWVVGSCHGWLFVVDTQGRGIELLNPLTRAQIPLPSLDAFEHPKGGFTYGEFNDFGFVEKAIISSDPSSKRRNLGDNDDHIIATAIISNFGVLSFCRVGEDKWTNVEDSLMHIQDVIYYQRQIYAVNDLGVAVVCDFAGEQKMKQIASAPPMLTGERYLVESIHGDLLLVARFYDLRYDEDDEDDGDEGDEDEGDDDDEDDGDDDEWDADDGVMYRTTAFLVYKLEPLDEPVEPEGVFFITLNGIAERDHGLGHRNIARGKVADGLIDEDSICDMGIYDFEYERFQRFKKLNVRYQVPPIWISPNPL</sequence>
<dbReference type="InterPro" id="IPR005174">
    <property type="entry name" value="KIB1-4_b-propeller"/>
</dbReference>
<organism evidence="3 4">
    <name type="scientific">Asparagus officinalis</name>
    <name type="common">Garden asparagus</name>
    <dbReference type="NCBI Taxonomy" id="4686"/>
    <lineage>
        <taxon>Eukaryota</taxon>
        <taxon>Viridiplantae</taxon>
        <taxon>Streptophyta</taxon>
        <taxon>Embryophyta</taxon>
        <taxon>Tracheophyta</taxon>
        <taxon>Spermatophyta</taxon>
        <taxon>Magnoliopsida</taxon>
        <taxon>Liliopsida</taxon>
        <taxon>Asparagales</taxon>
        <taxon>Asparagaceae</taxon>
        <taxon>Asparagoideae</taxon>
        <taxon>Asparagus</taxon>
    </lineage>
</organism>
<gene>
    <name evidence="3" type="ORF">A4U43_C07F35730</name>
</gene>
<reference evidence="4" key="1">
    <citation type="journal article" date="2017" name="Nat. Commun.">
        <title>The asparagus genome sheds light on the origin and evolution of a young Y chromosome.</title>
        <authorList>
            <person name="Harkess A."/>
            <person name="Zhou J."/>
            <person name="Xu C."/>
            <person name="Bowers J.E."/>
            <person name="Van der Hulst R."/>
            <person name="Ayyampalayam S."/>
            <person name="Mercati F."/>
            <person name="Riccardi P."/>
            <person name="McKain M.R."/>
            <person name="Kakrana A."/>
            <person name="Tang H."/>
            <person name="Ray J."/>
            <person name="Groenendijk J."/>
            <person name="Arikit S."/>
            <person name="Mathioni S.M."/>
            <person name="Nakano M."/>
            <person name="Shan H."/>
            <person name="Telgmann-Rauber A."/>
            <person name="Kanno A."/>
            <person name="Yue Z."/>
            <person name="Chen H."/>
            <person name="Li W."/>
            <person name="Chen Y."/>
            <person name="Xu X."/>
            <person name="Zhang Y."/>
            <person name="Luo S."/>
            <person name="Chen H."/>
            <person name="Gao J."/>
            <person name="Mao Z."/>
            <person name="Pires J.C."/>
            <person name="Luo M."/>
            <person name="Kudrna D."/>
            <person name="Wing R.A."/>
            <person name="Meyers B.C."/>
            <person name="Yi K."/>
            <person name="Kong H."/>
            <person name="Lavrijsen P."/>
            <person name="Sunseri F."/>
            <person name="Falavigna A."/>
            <person name="Ye Y."/>
            <person name="Leebens-Mack J.H."/>
            <person name="Chen G."/>
        </authorList>
    </citation>
    <scope>NUCLEOTIDE SEQUENCE [LARGE SCALE GENOMIC DNA]</scope>
    <source>
        <strain evidence="4">cv. DH0086</strain>
    </source>
</reference>
<name>A0A5P1EHD3_ASPOF</name>
<evidence type="ECO:0000313" key="4">
    <source>
        <dbReference type="Proteomes" id="UP000243459"/>
    </source>
</evidence>
<dbReference type="Pfam" id="PF03478">
    <property type="entry name" value="Beta-prop_KIB1-4"/>
    <property type="match status" value="1"/>
</dbReference>
<accession>A0A5P1EHD3</accession>
<evidence type="ECO:0000259" key="2">
    <source>
        <dbReference type="Pfam" id="PF03478"/>
    </source>
</evidence>
<keyword evidence="4" id="KW-1185">Reference proteome</keyword>
<evidence type="ECO:0000256" key="1">
    <source>
        <dbReference type="SAM" id="MobiDB-lite"/>
    </source>
</evidence>
<dbReference type="AlphaFoldDB" id="A0A5P1EHD3"/>
<dbReference type="PANTHER" id="PTHR44259">
    <property type="entry name" value="OS07G0183000 PROTEIN-RELATED"/>
    <property type="match status" value="1"/>
</dbReference>
<dbReference type="Proteomes" id="UP000243459">
    <property type="component" value="Chromosome 7"/>
</dbReference>
<dbReference type="InterPro" id="IPR050942">
    <property type="entry name" value="F-box_BR-signaling"/>
</dbReference>
<proteinExistence type="predicted"/>
<dbReference type="PANTHER" id="PTHR44259:SF114">
    <property type="entry name" value="OS06G0707300 PROTEIN"/>
    <property type="match status" value="1"/>
</dbReference>